<keyword evidence="6" id="KW-0479">Metal-binding</keyword>
<proteinExistence type="inferred from homology"/>
<dbReference type="SUPFAM" id="SSF49599">
    <property type="entry name" value="TRAF domain-like"/>
    <property type="match status" value="1"/>
</dbReference>
<comment type="catalytic activity">
    <reaction evidence="1">
        <text>S-ubiquitinyl-[E2 ubiquitin-conjugating enzyme]-L-cysteine + [acceptor protein]-L-lysine = [E2 ubiquitin-conjugating enzyme]-L-cysteine + N(6)-ubiquitinyl-[acceptor protein]-L-lysine.</text>
        <dbReference type="EC" id="2.3.2.27"/>
    </reaction>
</comment>
<evidence type="ECO:0000256" key="8">
    <source>
        <dbReference type="ARBA" id="ARBA00022786"/>
    </source>
</evidence>
<evidence type="ECO:0000256" key="5">
    <source>
        <dbReference type="ARBA" id="ARBA00022679"/>
    </source>
</evidence>
<evidence type="ECO:0000256" key="4">
    <source>
        <dbReference type="ARBA" id="ARBA00012483"/>
    </source>
</evidence>
<reference evidence="12" key="1">
    <citation type="submission" date="2022-05" db="EMBL/GenBank/DDBJ databases">
        <title>The Musa troglodytarum L. genome provides insights into the mechanism of non-climacteric behaviour and enrichment of carotenoids.</title>
        <authorList>
            <person name="Wang J."/>
        </authorList>
    </citation>
    <scope>NUCLEOTIDE SEQUENCE</scope>
    <source>
        <tissue evidence="12">Leaf</tissue>
    </source>
</reference>
<dbReference type="InterPro" id="IPR013010">
    <property type="entry name" value="Znf_SIAH"/>
</dbReference>
<evidence type="ECO:0000256" key="9">
    <source>
        <dbReference type="ARBA" id="ARBA00022833"/>
    </source>
</evidence>
<dbReference type="GO" id="GO:0061630">
    <property type="term" value="F:ubiquitin protein ligase activity"/>
    <property type="evidence" value="ECO:0007669"/>
    <property type="project" value="UniProtKB-EC"/>
</dbReference>
<gene>
    <name evidence="12" type="ORF">MUK42_32547</name>
</gene>
<protein>
    <recommendedName>
        <fullName evidence="4">RING-type E3 ubiquitin transferase</fullName>
        <ecNumber evidence="4">2.3.2.27</ecNumber>
    </recommendedName>
</protein>
<dbReference type="EC" id="2.3.2.27" evidence="4"/>
<dbReference type="GO" id="GO:0005737">
    <property type="term" value="C:cytoplasm"/>
    <property type="evidence" value="ECO:0007669"/>
    <property type="project" value="TreeGrafter"/>
</dbReference>
<dbReference type="PROSITE" id="PS51081">
    <property type="entry name" value="ZF_SIAH"/>
    <property type="match status" value="1"/>
</dbReference>
<keyword evidence="9" id="KW-0862">Zinc</keyword>
<dbReference type="InterPro" id="IPR013083">
    <property type="entry name" value="Znf_RING/FYVE/PHD"/>
</dbReference>
<accession>A0A9E7KLB4</accession>
<dbReference type="PANTHER" id="PTHR10315">
    <property type="entry name" value="E3 UBIQUITIN PROTEIN LIGASE SIAH"/>
    <property type="match status" value="1"/>
</dbReference>
<keyword evidence="7 10" id="KW-0863">Zinc-finger</keyword>
<feature type="domain" description="SIAH-type" evidence="11">
    <location>
        <begin position="65"/>
        <end position="125"/>
    </location>
</feature>
<dbReference type="OrthoDB" id="941555at2759"/>
<dbReference type="InterPro" id="IPR052088">
    <property type="entry name" value="E3_ubiquitin-ligase_SINA"/>
</dbReference>
<keyword evidence="13" id="KW-1185">Reference proteome</keyword>
<comment type="pathway">
    <text evidence="2">Protein modification; protein ubiquitination.</text>
</comment>
<evidence type="ECO:0000259" key="11">
    <source>
        <dbReference type="PROSITE" id="PS51081"/>
    </source>
</evidence>
<organism evidence="12 13">
    <name type="scientific">Musa troglodytarum</name>
    <name type="common">fe'i banana</name>
    <dbReference type="NCBI Taxonomy" id="320322"/>
    <lineage>
        <taxon>Eukaryota</taxon>
        <taxon>Viridiplantae</taxon>
        <taxon>Streptophyta</taxon>
        <taxon>Embryophyta</taxon>
        <taxon>Tracheophyta</taxon>
        <taxon>Spermatophyta</taxon>
        <taxon>Magnoliopsida</taxon>
        <taxon>Liliopsida</taxon>
        <taxon>Zingiberales</taxon>
        <taxon>Musaceae</taxon>
        <taxon>Musa</taxon>
    </lineage>
</organism>
<dbReference type="AlphaFoldDB" id="A0A9E7KLB4"/>
<name>A0A9E7KLB4_9LILI</name>
<evidence type="ECO:0000313" key="12">
    <source>
        <dbReference type="EMBL" id="URE19430.1"/>
    </source>
</evidence>
<evidence type="ECO:0000256" key="2">
    <source>
        <dbReference type="ARBA" id="ARBA00004906"/>
    </source>
</evidence>
<dbReference type="PANTHER" id="PTHR10315:SF80">
    <property type="entry name" value="E3 UBIQUITIN-PROTEIN LIGASE SINAT3"/>
    <property type="match status" value="1"/>
</dbReference>
<evidence type="ECO:0000256" key="3">
    <source>
        <dbReference type="ARBA" id="ARBA00009119"/>
    </source>
</evidence>
<evidence type="ECO:0000256" key="6">
    <source>
        <dbReference type="ARBA" id="ARBA00022723"/>
    </source>
</evidence>
<keyword evidence="5" id="KW-0808">Transferase</keyword>
<evidence type="ECO:0000313" key="13">
    <source>
        <dbReference type="Proteomes" id="UP001055439"/>
    </source>
</evidence>
<sequence length="236" mass="26424">MEAHPELLSFRTQAVIHHTSSPGEPATMGHALCSACRSRVHNRCPTCRQELGDIRCLALEKVAEPLDLPCRYFSLGCPENFPYYSRLEHEGQCDFRPYDCPCAGSECSVAGDVPFLVAHLGDEPKVDMQVGSAFNHRYVKSNPREVENATWMLTAQTPVSMAVLRFMGDWNEAMHHGWFPCTALELVQMAGNLHGKGTPLSIRDSQQKVRDMALYFSGGDGKELKLRVTGRIWKEQ</sequence>
<dbReference type="EMBL" id="CP097509">
    <property type="protein sequence ID" value="URE19430.1"/>
    <property type="molecule type" value="Genomic_DNA"/>
</dbReference>
<dbReference type="FunFam" id="3.30.40.10:FF:000041">
    <property type="entry name" value="E3 ubiquitin-protein ligase SINAT3"/>
    <property type="match status" value="1"/>
</dbReference>
<dbReference type="Gene3D" id="3.30.40.10">
    <property type="entry name" value="Zinc/RING finger domain, C3HC4 (zinc finger)"/>
    <property type="match status" value="1"/>
</dbReference>
<evidence type="ECO:0000256" key="10">
    <source>
        <dbReference type="PROSITE-ProRule" id="PRU00455"/>
    </source>
</evidence>
<keyword evidence="8" id="KW-0833">Ubl conjugation pathway</keyword>
<comment type="similarity">
    <text evidence="3">Belongs to the SINA (Seven in absentia) family.</text>
</comment>
<dbReference type="GO" id="GO:0008270">
    <property type="term" value="F:zinc ion binding"/>
    <property type="evidence" value="ECO:0007669"/>
    <property type="project" value="UniProtKB-KW"/>
</dbReference>
<evidence type="ECO:0000256" key="7">
    <source>
        <dbReference type="ARBA" id="ARBA00022771"/>
    </source>
</evidence>
<dbReference type="Pfam" id="PF21361">
    <property type="entry name" value="Sina_ZnF"/>
    <property type="match status" value="1"/>
</dbReference>
<dbReference type="Proteomes" id="UP001055439">
    <property type="component" value="Chromosome 7"/>
</dbReference>
<evidence type="ECO:0000256" key="1">
    <source>
        <dbReference type="ARBA" id="ARBA00000900"/>
    </source>
</evidence>